<reference evidence="2" key="1">
    <citation type="submission" date="2022-03" db="EMBL/GenBank/DDBJ databases">
        <title>Draft genome sequence of Aduncisulcus paluster, a free-living microaerophilic Fornicata.</title>
        <authorList>
            <person name="Yuyama I."/>
            <person name="Kume K."/>
            <person name="Tamura T."/>
            <person name="Inagaki Y."/>
            <person name="Hashimoto T."/>
        </authorList>
    </citation>
    <scope>NUCLEOTIDE SEQUENCE</scope>
    <source>
        <strain evidence="2">NY0171</strain>
    </source>
</reference>
<name>A0ABQ5KX96_9EUKA</name>
<keyword evidence="1" id="KW-1133">Transmembrane helix</keyword>
<accession>A0ABQ5KX96</accession>
<gene>
    <name evidence="2" type="ORF">ADUPG1_009584</name>
</gene>
<evidence type="ECO:0000256" key="1">
    <source>
        <dbReference type="SAM" id="Phobius"/>
    </source>
</evidence>
<dbReference type="EMBL" id="BQXS01011277">
    <property type="protein sequence ID" value="GKT36661.1"/>
    <property type="molecule type" value="Genomic_DNA"/>
</dbReference>
<comment type="caution">
    <text evidence="2">The sequence shown here is derived from an EMBL/GenBank/DDBJ whole genome shotgun (WGS) entry which is preliminary data.</text>
</comment>
<sequence length="449" mass="51646">QLKITLVITSCSADFEIGNVDSSLAPELFDWNYEESEDYKADEQLFPNREALYSTREGDCALDAADALLLAKHLCHDDKMMFYRDDITQILEKLNDIVITGFSDLMDSEYSTIYILVLVLYVTAGAFLFIFCVYFVMWIQNSLDLNLHHSLTALTNDDESESQVTTYVRDDRSQKIMAYRKKGNKVTVDKNSKVFSWKRNRIHLTLFFGILAIILVVTAALLSWHKSNQVHKYWEMVNELDDAYSTLLFMSTMIFRLASPQLNQMGDYLGMKDALVDNLDVVRDLLENIRSWELINNDSLVFEGSCVLFSLEDGHLLSHDECVASVPTDYTALVQSGFYHMLDATLISIQNITELSQMLTYSNTDFLKLWYIFPIVQDTFSMNHYYSHSELNHIINTSNMYYVLSTILSSLFVLGFALFQVFPILLSLRKRRNLLSSIAFTFGQTEGHK</sequence>
<keyword evidence="1" id="KW-0812">Transmembrane</keyword>
<keyword evidence="3" id="KW-1185">Reference proteome</keyword>
<evidence type="ECO:0000313" key="2">
    <source>
        <dbReference type="EMBL" id="GKT36661.1"/>
    </source>
</evidence>
<feature type="transmembrane region" description="Helical" evidence="1">
    <location>
        <begin position="401"/>
        <end position="426"/>
    </location>
</feature>
<dbReference type="Proteomes" id="UP001057375">
    <property type="component" value="Unassembled WGS sequence"/>
</dbReference>
<evidence type="ECO:0000313" key="3">
    <source>
        <dbReference type="Proteomes" id="UP001057375"/>
    </source>
</evidence>
<feature type="non-terminal residue" evidence="2">
    <location>
        <position position="1"/>
    </location>
</feature>
<feature type="transmembrane region" description="Helical" evidence="1">
    <location>
        <begin position="113"/>
        <end position="139"/>
    </location>
</feature>
<feature type="transmembrane region" description="Helical" evidence="1">
    <location>
        <begin position="202"/>
        <end position="223"/>
    </location>
</feature>
<protein>
    <submittedName>
        <fullName evidence="2">Uncharacterized protein</fullName>
    </submittedName>
</protein>
<keyword evidence="1" id="KW-0472">Membrane</keyword>
<organism evidence="2 3">
    <name type="scientific">Aduncisulcus paluster</name>
    <dbReference type="NCBI Taxonomy" id="2918883"/>
    <lineage>
        <taxon>Eukaryota</taxon>
        <taxon>Metamonada</taxon>
        <taxon>Carpediemonas-like organisms</taxon>
        <taxon>Aduncisulcus</taxon>
    </lineage>
</organism>
<proteinExistence type="predicted"/>